<dbReference type="InterPro" id="IPR043130">
    <property type="entry name" value="CDP-OH_PTrfase_TM_dom"/>
</dbReference>
<keyword evidence="3" id="KW-1185">Reference proteome</keyword>
<organism evidence="2 3">
    <name type="scientific">Pandoraea pneumonica</name>
    <dbReference type="NCBI Taxonomy" id="2508299"/>
    <lineage>
        <taxon>Bacteria</taxon>
        <taxon>Pseudomonadati</taxon>
        <taxon>Pseudomonadota</taxon>
        <taxon>Betaproteobacteria</taxon>
        <taxon>Burkholderiales</taxon>
        <taxon>Burkholderiaceae</taxon>
        <taxon>Pandoraea</taxon>
    </lineage>
</organism>
<evidence type="ECO:0000256" key="1">
    <source>
        <dbReference type="SAM" id="Phobius"/>
    </source>
</evidence>
<protein>
    <recommendedName>
        <fullName evidence="4">CDP-diacylglycerol--glycerol-3-phosphate 3-phosphatidyltransferase</fullName>
    </recommendedName>
</protein>
<reference evidence="2 3" key="1">
    <citation type="submission" date="2019-08" db="EMBL/GenBank/DDBJ databases">
        <authorList>
            <person name="Peeters C."/>
        </authorList>
    </citation>
    <scope>NUCLEOTIDE SEQUENCE [LARGE SCALE GENOMIC DNA]</scope>
    <source>
        <strain evidence="2 3">LMG 31114</strain>
    </source>
</reference>
<dbReference type="Proteomes" id="UP000366945">
    <property type="component" value="Unassembled WGS sequence"/>
</dbReference>
<evidence type="ECO:0000313" key="3">
    <source>
        <dbReference type="Proteomes" id="UP000366945"/>
    </source>
</evidence>
<keyword evidence="1" id="KW-1133">Transmembrane helix</keyword>
<feature type="transmembrane region" description="Helical" evidence="1">
    <location>
        <begin position="151"/>
        <end position="168"/>
    </location>
</feature>
<keyword evidence="1" id="KW-0812">Transmembrane</keyword>
<proteinExistence type="predicted"/>
<feature type="transmembrane region" description="Helical" evidence="1">
    <location>
        <begin position="122"/>
        <end position="139"/>
    </location>
</feature>
<evidence type="ECO:0008006" key="4">
    <source>
        <dbReference type="Google" id="ProtNLM"/>
    </source>
</evidence>
<dbReference type="OrthoDB" id="1034332at2"/>
<evidence type="ECO:0000313" key="2">
    <source>
        <dbReference type="EMBL" id="VVE31561.1"/>
    </source>
</evidence>
<accession>A0A5E4X5C0</accession>
<gene>
    <name evidence="2" type="ORF">PPN31114_03689</name>
</gene>
<sequence>MTPNRRPIKSRSNEIIRGLASRLATCGITPNQVSTASVAFAAIAAAALLYSHTWPAMLIAILGIQLRLLCNVVDGLIAVEGGKKSLLGALYNEFPDRIADSLLLVASGYAAGIPWLGWLSALLAALTAYVRVFGGALGLEQRFLGPMAKQQRMALLSAACLLVIVETALQRPYYAMGIALAVIAAGSALTCVTRTRAIARDLAAASS</sequence>
<name>A0A5E4X5C0_9BURK</name>
<dbReference type="AlphaFoldDB" id="A0A5E4X5C0"/>
<keyword evidence="1" id="KW-0472">Membrane</keyword>
<dbReference type="EMBL" id="CABPSK010000003">
    <property type="protein sequence ID" value="VVE31561.1"/>
    <property type="molecule type" value="Genomic_DNA"/>
</dbReference>
<feature type="transmembrane region" description="Helical" evidence="1">
    <location>
        <begin position="174"/>
        <end position="192"/>
    </location>
</feature>
<dbReference type="Gene3D" id="1.20.120.1760">
    <property type="match status" value="1"/>
</dbReference>